<proteinExistence type="predicted"/>
<feature type="compositionally biased region" description="Basic and acidic residues" evidence="1">
    <location>
        <begin position="83"/>
        <end position="92"/>
    </location>
</feature>
<reference evidence="2" key="1">
    <citation type="submission" date="2021-06" db="EMBL/GenBank/DDBJ databases">
        <title>Parelaphostrongylus tenuis whole genome reference sequence.</title>
        <authorList>
            <person name="Garwood T.J."/>
            <person name="Larsen P.A."/>
            <person name="Fountain-Jones N.M."/>
            <person name="Garbe J.R."/>
            <person name="Macchietto M.G."/>
            <person name="Kania S.A."/>
            <person name="Gerhold R.W."/>
            <person name="Richards J.E."/>
            <person name="Wolf T.M."/>
        </authorList>
    </citation>
    <scope>NUCLEOTIDE SEQUENCE</scope>
    <source>
        <strain evidence="2">MNPRO001-30</strain>
        <tissue evidence="2">Meninges</tissue>
    </source>
</reference>
<feature type="region of interest" description="Disordered" evidence="1">
    <location>
        <begin position="27"/>
        <end position="105"/>
    </location>
</feature>
<name>A0AAD5QIM2_PARTN</name>
<accession>A0AAD5QIM2</accession>
<comment type="caution">
    <text evidence="2">The sequence shown here is derived from an EMBL/GenBank/DDBJ whole genome shotgun (WGS) entry which is preliminary data.</text>
</comment>
<evidence type="ECO:0000313" key="2">
    <source>
        <dbReference type="EMBL" id="KAJ1349840.1"/>
    </source>
</evidence>
<evidence type="ECO:0000313" key="3">
    <source>
        <dbReference type="Proteomes" id="UP001196413"/>
    </source>
</evidence>
<dbReference type="Proteomes" id="UP001196413">
    <property type="component" value="Unassembled WGS sequence"/>
</dbReference>
<dbReference type="AlphaFoldDB" id="A0AAD5QIM2"/>
<dbReference type="EMBL" id="JAHQIW010000752">
    <property type="protein sequence ID" value="KAJ1349840.1"/>
    <property type="molecule type" value="Genomic_DNA"/>
</dbReference>
<gene>
    <name evidence="2" type="ORF">KIN20_005496</name>
</gene>
<organism evidence="2 3">
    <name type="scientific">Parelaphostrongylus tenuis</name>
    <name type="common">Meningeal worm</name>
    <dbReference type="NCBI Taxonomy" id="148309"/>
    <lineage>
        <taxon>Eukaryota</taxon>
        <taxon>Metazoa</taxon>
        <taxon>Ecdysozoa</taxon>
        <taxon>Nematoda</taxon>
        <taxon>Chromadorea</taxon>
        <taxon>Rhabditida</taxon>
        <taxon>Rhabditina</taxon>
        <taxon>Rhabditomorpha</taxon>
        <taxon>Strongyloidea</taxon>
        <taxon>Metastrongylidae</taxon>
        <taxon>Parelaphostrongylus</taxon>
    </lineage>
</organism>
<sequence>MVKIYIGFANGLRFHDKAVDDLNKMARKKRLDSDSDSSFSSDEEEKIKRKPVKKRPPSPVKSPPELKRKQSKPNTVVKFNKNVSKDARKTVEQVHTSSDEENEFC</sequence>
<keyword evidence="3" id="KW-1185">Reference proteome</keyword>
<evidence type="ECO:0000256" key="1">
    <source>
        <dbReference type="SAM" id="MobiDB-lite"/>
    </source>
</evidence>
<protein>
    <submittedName>
        <fullName evidence="2">Uncharacterized protein</fullName>
    </submittedName>
</protein>